<organism evidence="4">
    <name type="scientific">Streptomyces sp. R33</name>
    <dbReference type="NCBI Taxonomy" id="3238629"/>
    <lineage>
        <taxon>Bacteria</taxon>
        <taxon>Bacillati</taxon>
        <taxon>Actinomycetota</taxon>
        <taxon>Actinomycetes</taxon>
        <taxon>Kitasatosporales</taxon>
        <taxon>Streptomycetaceae</taxon>
        <taxon>Streptomyces</taxon>
    </lineage>
</organism>
<name>A0AB39YBD5_9ACTN</name>
<dbReference type="Gene3D" id="2.40.37.10">
    <property type="entry name" value="Lyase, Ornithine Decarboxylase, Chain A, domain 1"/>
    <property type="match status" value="1"/>
</dbReference>
<keyword evidence="2" id="KW-0663">Pyridoxal phosphate</keyword>
<dbReference type="AlphaFoldDB" id="A0AB39YBD5"/>
<protein>
    <submittedName>
        <fullName evidence="4">Y4yA family PLP-dependent enzyme</fullName>
    </submittedName>
</protein>
<dbReference type="GO" id="GO:0009089">
    <property type="term" value="P:lysine biosynthetic process via diaminopimelate"/>
    <property type="evidence" value="ECO:0007669"/>
    <property type="project" value="TreeGrafter"/>
</dbReference>
<dbReference type="PANTHER" id="PTHR43727:SF2">
    <property type="entry name" value="GROUP IV DECARBOXYLASE"/>
    <property type="match status" value="1"/>
</dbReference>
<evidence type="ECO:0000256" key="1">
    <source>
        <dbReference type="ARBA" id="ARBA00001933"/>
    </source>
</evidence>
<dbReference type="SUPFAM" id="SSF51419">
    <property type="entry name" value="PLP-binding barrel"/>
    <property type="match status" value="1"/>
</dbReference>
<dbReference type="Gene3D" id="3.20.20.10">
    <property type="entry name" value="Alanine racemase"/>
    <property type="match status" value="1"/>
</dbReference>
<evidence type="ECO:0000256" key="2">
    <source>
        <dbReference type="ARBA" id="ARBA00022898"/>
    </source>
</evidence>
<dbReference type="InterPro" id="IPR029066">
    <property type="entry name" value="PLP-binding_barrel"/>
</dbReference>
<dbReference type="InterPro" id="IPR009006">
    <property type="entry name" value="Ala_racemase/Decarboxylase_C"/>
</dbReference>
<proteinExistence type="predicted"/>
<evidence type="ECO:0000313" key="4">
    <source>
        <dbReference type="EMBL" id="XDV67399.1"/>
    </source>
</evidence>
<dbReference type="PANTHER" id="PTHR43727">
    <property type="entry name" value="DIAMINOPIMELATE DECARBOXYLASE"/>
    <property type="match status" value="1"/>
</dbReference>
<sequence>MDTGPLYLEPRLAPRLGALLGSAPFLHMLVDALGSPLGVLLPDQIAENAEGFRSVYRRHRLGGQVFFAHKANRSRSLVRRLTTADAAVDVASLGELRHALGDGFTADRIMATGPKDPAFLWLAARSGVTVNADGPGELEALAGLVRRHDLPRPKVLLRLCGFETSGPRMLSRRSRFGTSVKALGPLLDLLERHRDSLDPVGVAYHLDTTSPDEKAIALEGCLRAMDDLRLRGFQPRAVDIGGGFGVGYLAHAAQWDRYTSELAAAVMGRRPPLTWGGHGYGLHAEGGTLRGALSLYPAHRPVAGAGYLDALLSQPAPTLGRPLGTLLLESLYDLYTEPGRALADQCGLSLARVLEVRHRDAGPAFVRLAMNANDVSLEDHGILMDPVLVPRDGEPAGPQEPVGVHLMGNLCLEADLVTRRTVFLPRLPRPGDLLGFANTAGYCMDFSATRAQQQPVARKVAVREGPGGSAWRWCLDEEYWPIEEYRPITDSGGRA</sequence>
<dbReference type="InterPro" id="IPR022644">
    <property type="entry name" value="De-COase2_N"/>
</dbReference>
<evidence type="ECO:0000259" key="3">
    <source>
        <dbReference type="Pfam" id="PF02784"/>
    </source>
</evidence>
<dbReference type="InterPro" id="IPR022657">
    <property type="entry name" value="De-COase2_CS"/>
</dbReference>
<dbReference type="CDD" id="cd06842">
    <property type="entry name" value="PLPDE_III_Y4yA_like"/>
    <property type="match status" value="1"/>
</dbReference>
<dbReference type="GO" id="GO:0008836">
    <property type="term" value="F:diaminopimelate decarboxylase activity"/>
    <property type="evidence" value="ECO:0007669"/>
    <property type="project" value="TreeGrafter"/>
</dbReference>
<dbReference type="SUPFAM" id="SSF50621">
    <property type="entry name" value="Alanine racemase C-terminal domain-like"/>
    <property type="match status" value="1"/>
</dbReference>
<dbReference type="InterPro" id="IPR042152">
    <property type="entry name" value="Y4yA-like"/>
</dbReference>
<dbReference type="RefSeq" id="WP_369779278.1">
    <property type="nucleotide sequence ID" value="NZ_CP165727.1"/>
</dbReference>
<comment type="cofactor">
    <cofactor evidence="1">
        <name>pyridoxal 5'-phosphate</name>
        <dbReference type="ChEBI" id="CHEBI:597326"/>
    </cofactor>
</comment>
<feature type="domain" description="Orn/DAP/Arg decarboxylase 2 N-terminal" evidence="3">
    <location>
        <begin position="62"/>
        <end position="266"/>
    </location>
</feature>
<dbReference type="PROSITE" id="PS00879">
    <property type="entry name" value="ODR_DC_2_2"/>
    <property type="match status" value="1"/>
</dbReference>
<dbReference type="Pfam" id="PF02784">
    <property type="entry name" value="Orn_Arg_deC_N"/>
    <property type="match status" value="1"/>
</dbReference>
<accession>A0AB39YBD5</accession>
<gene>
    <name evidence="4" type="ORF">AB5J51_32995</name>
</gene>
<reference evidence="4" key="1">
    <citation type="submission" date="2024-08" db="EMBL/GenBank/DDBJ databases">
        <authorList>
            <person name="Yu S.T."/>
        </authorList>
    </citation>
    <scope>NUCLEOTIDE SEQUENCE</scope>
    <source>
        <strain evidence="4">R33</strain>
    </source>
</reference>
<dbReference type="EMBL" id="CP165727">
    <property type="protein sequence ID" value="XDV67399.1"/>
    <property type="molecule type" value="Genomic_DNA"/>
</dbReference>